<protein>
    <recommendedName>
        <fullName evidence="4">MCM C-terminal AAA(+) ATPase domain-containing protein</fullName>
    </recommendedName>
</protein>
<dbReference type="InterPro" id="IPR031327">
    <property type="entry name" value="MCM"/>
</dbReference>
<evidence type="ECO:0000313" key="6">
    <source>
        <dbReference type="Proteomes" id="UP001142055"/>
    </source>
</evidence>
<organism evidence="5 6">
    <name type="scientific">Blomia tropicalis</name>
    <name type="common">Mite</name>
    <dbReference type="NCBI Taxonomy" id="40697"/>
    <lineage>
        <taxon>Eukaryota</taxon>
        <taxon>Metazoa</taxon>
        <taxon>Ecdysozoa</taxon>
        <taxon>Arthropoda</taxon>
        <taxon>Chelicerata</taxon>
        <taxon>Arachnida</taxon>
        <taxon>Acari</taxon>
        <taxon>Acariformes</taxon>
        <taxon>Sarcoptiformes</taxon>
        <taxon>Astigmata</taxon>
        <taxon>Glycyphagoidea</taxon>
        <taxon>Echimyopodidae</taxon>
        <taxon>Blomia</taxon>
    </lineage>
</organism>
<dbReference type="PROSITE" id="PS50051">
    <property type="entry name" value="MCM_2"/>
    <property type="match status" value="1"/>
</dbReference>
<dbReference type="GO" id="GO:0005634">
    <property type="term" value="C:nucleus"/>
    <property type="evidence" value="ECO:0007669"/>
    <property type="project" value="TreeGrafter"/>
</dbReference>
<dbReference type="PANTHER" id="PTHR11630">
    <property type="entry name" value="DNA REPLICATION LICENSING FACTOR MCM FAMILY MEMBER"/>
    <property type="match status" value="1"/>
</dbReference>
<reference evidence="5" key="1">
    <citation type="submission" date="2022-12" db="EMBL/GenBank/DDBJ databases">
        <title>Genome assemblies of Blomia tropicalis.</title>
        <authorList>
            <person name="Cui Y."/>
        </authorList>
    </citation>
    <scope>NUCLEOTIDE SEQUENCE</scope>
    <source>
        <tissue evidence="5">Adult mites</tissue>
    </source>
</reference>
<dbReference type="GO" id="GO:0003697">
    <property type="term" value="F:single-stranded DNA binding"/>
    <property type="evidence" value="ECO:0007669"/>
    <property type="project" value="TreeGrafter"/>
</dbReference>
<feature type="domain" description="MCM C-terminal AAA(+) ATPase" evidence="4">
    <location>
        <begin position="1"/>
        <end position="75"/>
    </location>
</feature>
<dbReference type="AlphaFoldDB" id="A0A9Q0MH25"/>
<comment type="caution">
    <text evidence="5">The sequence shown here is derived from an EMBL/GenBank/DDBJ whole genome shotgun (WGS) entry which is preliminary data.</text>
</comment>
<keyword evidence="6" id="KW-1185">Reference proteome</keyword>
<dbReference type="Pfam" id="PF00493">
    <property type="entry name" value="MCM"/>
    <property type="match status" value="1"/>
</dbReference>
<dbReference type="InterPro" id="IPR027417">
    <property type="entry name" value="P-loop_NTPase"/>
</dbReference>
<dbReference type="Pfam" id="PF17855">
    <property type="entry name" value="MCM_lid"/>
    <property type="match status" value="1"/>
</dbReference>
<dbReference type="Proteomes" id="UP001142055">
    <property type="component" value="Chromosome 1"/>
</dbReference>
<name>A0A9Q0MH25_BLOTA</name>
<evidence type="ECO:0000256" key="2">
    <source>
        <dbReference type="ARBA" id="ARBA00022840"/>
    </source>
</evidence>
<evidence type="ECO:0000259" key="4">
    <source>
        <dbReference type="PROSITE" id="PS50051"/>
    </source>
</evidence>
<keyword evidence="3" id="KW-0238">DNA-binding</keyword>
<evidence type="ECO:0000313" key="5">
    <source>
        <dbReference type="EMBL" id="KAJ6225855.1"/>
    </source>
</evidence>
<dbReference type="GO" id="GO:0017116">
    <property type="term" value="F:single-stranded DNA helicase activity"/>
    <property type="evidence" value="ECO:0007669"/>
    <property type="project" value="TreeGrafter"/>
</dbReference>
<dbReference type="Gene3D" id="3.40.50.300">
    <property type="entry name" value="P-loop containing nucleotide triphosphate hydrolases"/>
    <property type="match status" value="1"/>
</dbReference>
<dbReference type="GO" id="GO:0005524">
    <property type="term" value="F:ATP binding"/>
    <property type="evidence" value="ECO:0007669"/>
    <property type="project" value="UniProtKB-KW"/>
</dbReference>
<keyword evidence="2" id="KW-0067">ATP-binding</keyword>
<gene>
    <name evidence="5" type="ORF">RDWZM_004400</name>
</gene>
<dbReference type="PANTHER" id="PTHR11630:SF47">
    <property type="entry name" value="DNA HELICASE MCM8"/>
    <property type="match status" value="1"/>
</dbReference>
<dbReference type="InterPro" id="IPR001208">
    <property type="entry name" value="MCM_dom"/>
</dbReference>
<evidence type="ECO:0000256" key="1">
    <source>
        <dbReference type="ARBA" id="ARBA00022741"/>
    </source>
</evidence>
<dbReference type="InterPro" id="IPR041562">
    <property type="entry name" value="MCM_lid"/>
</dbReference>
<evidence type="ECO:0000256" key="3">
    <source>
        <dbReference type="ARBA" id="ARBA00023125"/>
    </source>
</evidence>
<dbReference type="OMA" id="PIMCENI"/>
<proteinExistence type="predicted"/>
<sequence>MSKVQQQVIIQSIEHKKIGIRNEYELLFYSSNVSFIAVANLNSNEYDSSKSIQQNVKINNELISKFDLIFNIEDEDSNQNIELIYQEEVKRIHHNNSSFSNESNQSEKTNFIFCEDNLISSQFVYQYISYCFQNVHPIMCENIKEMLKHFCLQETSQITPSKLRLFESISRLIEAHAKLFMREEVIKQDLLAAIDIFQASLTMSKEQTVNMGLNGKEAKKPKFGPKILYKLLCEMSIHCKKKKFKMEEIIESCLIHLDNNLPTATIQQMVYCLNDQALLLKSGDCFEIL</sequence>
<keyword evidence="1" id="KW-0547">Nucleotide-binding</keyword>
<dbReference type="GO" id="GO:0042555">
    <property type="term" value="C:MCM complex"/>
    <property type="evidence" value="ECO:0007669"/>
    <property type="project" value="TreeGrafter"/>
</dbReference>
<accession>A0A9Q0MH25</accession>
<dbReference type="EMBL" id="JAPWDV010000001">
    <property type="protein sequence ID" value="KAJ6225855.1"/>
    <property type="molecule type" value="Genomic_DNA"/>
</dbReference>